<dbReference type="Proteomes" id="UP000800235">
    <property type="component" value="Unassembled WGS sequence"/>
</dbReference>
<reference evidence="1" key="1">
    <citation type="journal article" date="2020" name="Stud. Mycol.">
        <title>101 Dothideomycetes genomes: a test case for predicting lifestyles and emergence of pathogens.</title>
        <authorList>
            <person name="Haridas S."/>
            <person name="Albert R."/>
            <person name="Binder M."/>
            <person name="Bloem J."/>
            <person name="Labutti K."/>
            <person name="Salamov A."/>
            <person name="Andreopoulos B."/>
            <person name="Baker S."/>
            <person name="Barry K."/>
            <person name="Bills G."/>
            <person name="Bluhm B."/>
            <person name="Cannon C."/>
            <person name="Castanera R."/>
            <person name="Culley D."/>
            <person name="Daum C."/>
            <person name="Ezra D."/>
            <person name="Gonzalez J."/>
            <person name="Henrissat B."/>
            <person name="Kuo A."/>
            <person name="Liang C."/>
            <person name="Lipzen A."/>
            <person name="Lutzoni F."/>
            <person name="Magnuson J."/>
            <person name="Mondo S."/>
            <person name="Nolan M."/>
            <person name="Ohm R."/>
            <person name="Pangilinan J."/>
            <person name="Park H.-J."/>
            <person name="Ramirez L."/>
            <person name="Alfaro M."/>
            <person name="Sun H."/>
            <person name="Tritt A."/>
            <person name="Yoshinaga Y."/>
            <person name="Zwiers L.-H."/>
            <person name="Turgeon B."/>
            <person name="Goodwin S."/>
            <person name="Spatafora J."/>
            <person name="Crous P."/>
            <person name="Grigoriev I."/>
        </authorList>
    </citation>
    <scope>NUCLEOTIDE SEQUENCE</scope>
    <source>
        <strain evidence="1">CBS 130266</strain>
    </source>
</reference>
<comment type="caution">
    <text evidence="1">The sequence shown here is derived from an EMBL/GenBank/DDBJ whole genome shotgun (WGS) entry which is preliminary data.</text>
</comment>
<keyword evidence="2" id="KW-1185">Reference proteome</keyword>
<protein>
    <submittedName>
        <fullName evidence="1">Uncharacterized protein</fullName>
    </submittedName>
</protein>
<proteinExistence type="predicted"/>
<accession>A0A9P4NSP7</accession>
<dbReference type="EMBL" id="MU007035">
    <property type="protein sequence ID" value="KAF2430977.1"/>
    <property type="molecule type" value="Genomic_DNA"/>
</dbReference>
<evidence type="ECO:0000313" key="1">
    <source>
        <dbReference type="EMBL" id="KAF2430977.1"/>
    </source>
</evidence>
<name>A0A9P4NSP7_9PEZI</name>
<sequence length="178" mass="19850">MRDDGQSLYMDFCLGVPFLKYSQNHLTTRFSALRTAMLLVADPNVMCLDNARWFRATLSRLARTTEVPGGPNKRASMVFLLFVLTDQRPTLILIGVSPSTTNILHNFASPTYLCAIYPAVGVGCFCALDAIRRPAVVGNRACISYHSCDLFWSVSQIELARSPSKEVWISGVKRITVW</sequence>
<dbReference type="AlphaFoldDB" id="A0A9P4NSP7"/>
<organism evidence="1 2">
    <name type="scientific">Tothia fuscella</name>
    <dbReference type="NCBI Taxonomy" id="1048955"/>
    <lineage>
        <taxon>Eukaryota</taxon>
        <taxon>Fungi</taxon>
        <taxon>Dikarya</taxon>
        <taxon>Ascomycota</taxon>
        <taxon>Pezizomycotina</taxon>
        <taxon>Dothideomycetes</taxon>
        <taxon>Pleosporomycetidae</taxon>
        <taxon>Venturiales</taxon>
        <taxon>Cylindrosympodiaceae</taxon>
        <taxon>Tothia</taxon>
    </lineage>
</organism>
<gene>
    <name evidence="1" type="ORF">EJ08DRAFT_205760</name>
</gene>
<evidence type="ECO:0000313" key="2">
    <source>
        <dbReference type="Proteomes" id="UP000800235"/>
    </source>
</evidence>